<evidence type="ECO:0000256" key="2">
    <source>
        <dbReference type="ARBA" id="ARBA00022692"/>
    </source>
</evidence>
<dbReference type="InterPro" id="IPR027417">
    <property type="entry name" value="P-loop_NTPase"/>
</dbReference>
<reference evidence="9" key="1">
    <citation type="submission" date="2013-10" db="EMBL/GenBank/DDBJ databases">
        <title>Genomic analysis of the causative agents of coccidiosis in chickens.</title>
        <authorList>
            <person name="Reid A.J."/>
            <person name="Blake D."/>
            <person name="Billington K."/>
            <person name="Browne H."/>
            <person name="Dunn M."/>
            <person name="Hung S."/>
            <person name="Kawahara F."/>
            <person name="Miranda-Saavedra D."/>
            <person name="Mourier T."/>
            <person name="Nagra H."/>
            <person name="Otto T.D."/>
            <person name="Rawlings N."/>
            <person name="Sanchez A."/>
            <person name="Sanders M."/>
            <person name="Subramaniam C."/>
            <person name="Tay Y."/>
            <person name="Dear P."/>
            <person name="Doerig C."/>
            <person name="Gruber A."/>
            <person name="Parkinson J."/>
            <person name="Shirley M."/>
            <person name="Wan K.L."/>
            <person name="Berriman M."/>
            <person name="Tomley F."/>
            <person name="Pain A."/>
        </authorList>
    </citation>
    <scope>NUCLEOTIDE SEQUENCE [LARGE SCALE GENOMIC DNA]</scope>
    <source>
        <strain evidence="9">Houghton</strain>
    </source>
</reference>
<organism evidence="9 10">
    <name type="scientific">Eimeria tenella</name>
    <name type="common">Coccidian parasite</name>
    <dbReference type="NCBI Taxonomy" id="5802"/>
    <lineage>
        <taxon>Eukaryota</taxon>
        <taxon>Sar</taxon>
        <taxon>Alveolata</taxon>
        <taxon>Apicomplexa</taxon>
        <taxon>Conoidasida</taxon>
        <taxon>Coccidia</taxon>
        <taxon>Eucoccidiorida</taxon>
        <taxon>Eimeriorina</taxon>
        <taxon>Eimeriidae</taxon>
        <taxon>Eimeria</taxon>
    </lineage>
</organism>
<reference evidence="9" key="2">
    <citation type="submission" date="2013-10" db="EMBL/GenBank/DDBJ databases">
        <authorList>
            <person name="Aslett M."/>
        </authorList>
    </citation>
    <scope>NUCLEOTIDE SEQUENCE [LARGE SCALE GENOMIC DNA]</scope>
    <source>
        <strain evidence="9">Houghton</strain>
    </source>
</reference>
<gene>
    <name evidence="9" type="ORF">ETH_00042545</name>
</gene>
<dbReference type="PROSITE" id="PS00211">
    <property type="entry name" value="ABC_TRANSPORTER_1"/>
    <property type="match status" value="1"/>
</dbReference>
<keyword evidence="3" id="KW-0547">Nucleotide-binding</keyword>
<dbReference type="GeneID" id="25257548"/>
<dbReference type="GO" id="GO:0140359">
    <property type="term" value="F:ABC-type transporter activity"/>
    <property type="evidence" value="ECO:0007669"/>
    <property type="project" value="InterPro"/>
</dbReference>
<name>U6KNZ8_EIMTE</name>
<evidence type="ECO:0000256" key="1">
    <source>
        <dbReference type="ARBA" id="ARBA00022448"/>
    </source>
</evidence>
<keyword evidence="10" id="KW-1185">Reference proteome</keyword>
<dbReference type="OrthoDB" id="6500128at2759"/>
<dbReference type="VEuPathDB" id="ToxoDB:ETH2_1132000"/>
<evidence type="ECO:0000313" key="10">
    <source>
        <dbReference type="Proteomes" id="UP000030747"/>
    </source>
</evidence>
<dbReference type="SUPFAM" id="SSF90123">
    <property type="entry name" value="ABC transporter transmembrane region"/>
    <property type="match status" value="1"/>
</dbReference>
<dbReference type="Gene3D" id="1.20.1560.10">
    <property type="entry name" value="ABC transporter type 1, transmembrane domain"/>
    <property type="match status" value="1"/>
</dbReference>
<dbReference type="GO" id="GO:0005524">
    <property type="term" value="F:ATP binding"/>
    <property type="evidence" value="ECO:0007669"/>
    <property type="project" value="UniProtKB-KW"/>
</dbReference>
<evidence type="ECO:0000256" key="4">
    <source>
        <dbReference type="ARBA" id="ARBA00022840"/>
    </source>
</evidence>
<feature type="domain" description="ABC transporter" evidence="7">
    <location>
        <begin position="66"/>
        <end position="312"/>
    </location>
</feature>
<keyword evidence="6" id="KW-0472">Membrane</keyword>
<keyword evidence="4" id="KW-0067">ATP-binding</keyword>
<dbReference type="RefSeq" id="XP_013230454.1">
    <property type="nucleotide sequence ID" value="XM_013375000.1"/>
</dbReference>
<keyword evidence="5" id="KW-1133">Transmembrane helix</keyword>
<proteinExistence type="predicted"/>
<dbReference type="GO" id="GO:0016020">
    <property type="term" value="C:membrane"/>
    <property type="evidence" value="ECO:0007669"/>
    <property type="project" value="InterPro"/>
</dbReference>
<dbReference type="InterPro" id="IPR011527">
    <property type="entry name" value="ABC1_TM_dom"/>
</dbReference>
<dbReference type="EMBL" id="HG674613">
    <property type="protein sequence ID" value="CDJ39701.1"/>
    <property type="molecule type" value="Genomic_DNA"/>
</dbReference>
<dbReference type="GO" id="GO:0016887">
    <property type="term" value="F:ATP hydrolysis activity"/>
    <property type="evidence" value="ECO:0007669"/>
    <property type="project" value="InterPro"/>
</dbReference>
<feature type="domain" description="ABC transmembrane type-1" evidence="8">
    <location>
        <begin position="1"/>
        <end position="112"/>
    </location>
</feature>
<dbReference type="InterPro" id="IPR003439">
    <property type="entry name" value="ABC_transporter-like_ATP-bd"/>
</dbReference>
<sequence>MRARDLRSSSSRELLCCMRTLKMYGWEAAFGGKIEQQREAELQQLLQYWQLQVWGRCQWLGAPVLVAVASFGALLLLRGPPDPPTAFTALALFNLLKFPLQVLPQTANNTIEAAVALERIQGFLLLPEADGLAALRRPQQPQSRSCRLLLIPKSCILFQVPWIQNATLRENILFGLPYDHDWYWEVVEACALRGDLESLPGGDLAEIGEKGINLSGGQKQRVALARGVYRHCRVYLLDDCLSAVDPFVAHHIFSFCFLKLLKRKTVLFATHRLALLPRCSKLLFLRGGRQRFFGRPDVNPFLGVLRVGTEAGTPQRGGNAEERLEGFGRLQGRVGIAGLQHLC</sequence>
<evidence type="ECO:0000256" key="6">
    <source>
        <dbReference type="ARBA" id="ARBA00023136"/>
    </source>
</evidence>
<evidence type="ECO:0000313" key="9">
    <source>
        <dbReference type="EMBL" id="CDJ39701.1"/>
    </source>
</evidence>
<dbReference type="InterPro" id="IPR036640">
    <property type="entry name" value="ABC1_TM_sf"/>
</dbReference>
<evidence type="ECO:0000259" key="7">
    <source>
        <dbReference type="PROSITE" id="PS50893"/>
    </source>
</evidence>
<dbReference type="PROSITE" id="PS50893">
    <property type="entry name" value="ABC_TRANSPORTER_2"/>
    <property type="match status" value="1"/>
</dbReference>
<dbReference type="PANTHER" id="PTHR24223">
    <property type="entry name" value="ATP-BINDING CASSETTE SUB-FAMILY C"/>
    <property type="match status" value="1"/>
</dbReference>
<dbReference type="Gene3D" id="3.40.50.300">
    <property type="entry name" value="P-loop containing nucleotide triphosphate hydrolases"/>
    <property type="match status" value="1"/>
</dbReference>
<dbReference type="PROSITE" id="PS50929">
    <property type="entry name" value="ABC_TM1F"/>
    <property type="match status" value="1"/>
</dbReference>
<accession>U6KNZ8</accession>
<dbReference type="InterPro" id="IPR050173">
    <property type="entry name" value="ABC_transporter_C-like"/>
</dbReference>
<dbReference type="SUPFAM" id="SSF52540">
    <property type="entry name" value="P-loop containing nucleoside triphosphate hydrolases"/>
    <property type="match status" value="1"/>
</dbReference>
<keyword evidence="1" id="KW-0813">Transport</keyword>
<protein>
    <submittedName>
        <fullName evidence="9">ABC transporter protein, putative</fullName>
    </submittedName>
</protein>
<dbReference type="AlphaFoldDB" id="U6KNZ8"/>
<evidence type="ECO:0000256" key="5">
    <source>
        <dbReference type="ARBA" id="ARBA00022989"/>
    </source>
</evidence>
<dbReference type="InterPro" id="IPR017871">
    <property type="entry name" value="ABC_transporter-like_CS"/>
</dbReference>
<dbReference type="Pfam" id="PF00005">
    <property type="entry name" value="ABC_tran"/>
    <property type="match status" value="1"/>
</dbReference>
<evidence type="ECO:0000259" key="8">
    <source>
        <dbReference type="PROSITE" id="PS50929"/>
    </source>
</evidence>
<keyword evidence="2" id="KW-0812">Transmembrane</keyword>
<dbReference type="Proteomes" id="UP000030747">
    <property type="component" value="Unassembled WGS sequence"/>
</dbReference>
<dbReference type="VEuPathDB" id="ToxoDB:ETH_00042545"/>
<evidence type="ECO:0000256" key="3">
    <source>
        <dbReference type="ARBA" id="ARBA00022741"/>
    </source>
</evidence>